<dbReference type="Gene3D" id="1.10.645.10">
    <property type="entry name" value="Cytochrome-c3 Hydrogenase, chain B"/>
    <property type="match status" value="1"/>
</dbReference>
<dbReference type="PANTHER" id="PTHR43485:SF1">
    <property type="entry name" value="FORMATE HYDROGENLYASE SUBUNIT 5-RELATED"/>
    <property type="match status" value="1"/>
</dbReference>
<dbReference type="InterPro" id="IPR001135">
    <property type="entry name" value="NADH_Q_OxRdtase_suD"/>
</dbReference>
<reference evidence="3" key="1">
    <citation type="submission" date="2019-05" db="EMBL/GenBank/DDBJ databases">
        <title>Methanoculleus sp. FWC-SCC1, a methanogenic archaeon isolated from deep marine cold seep.</title>
        <authorList>
            <person name="Chen Y.-W."/>
            <person name="Chen S.-C."/>
            <person name="Teng N.-H."/>
            <person name="Lai M.-C."/>
        </authorList>
    </citation>
    <scope>NUCLEOTIDE SEQUENCE</scope>
    <source>
        <strain evidence="3">FWC-SCC1</strain>
    </source>
</reference>
<evidence type="ECO:0000256" key="1">
    <source>
        <dbReference type="ARBA" id="ARBA00023002"/>
    </source>
</evidence>
<dbReference type="InterPro" id="IPR001501">
    <property type="entry name" value="Ni-dep_hyd_lsu"/>
</dbReference>
<evidence type="ECO:0000313" key="4">
    <source>
        <dbReference type="Proteomes" id="UP001168338"/>
    </source>
</evidence>
<dbReference type="Pfam" id="PF00346">
    <property type="entry name" value="Complex1_49kDa"/>
    <property type="match status" value="2"/>
</dbReference>
<gene>
    <name evidence="3" type="ORF">FGU65_00190</name>
</gene>
<accession>A0ABT8M603</accession>
<evidence type="ECO:0000259" key="2">
    <source>
        <dbReference type="Pfam" id="PF00346"/>
    </source>
</evidence>
<organism evidence="3 4">
    <name type="scientific">Methanoculleus frigidifontis</name>
    <dbReference type="NCBI Taxonomy" id="2584085"/>
    <lineage>
        <taxon>Archaea</taxon>
        <taxon>Methanobacteriati</taxon>
        <taxon>Methanobacteriota</taxon>
        <taxon>Stenosarchaea group</taxon>
        <taxon>Methanomicrobia</taxon>
        <taxon>Methanomicrobiales</taxon>
        <taxon>Methanomicrobiaceae</taxon>
        <taxon>Methanoculleus</taxon>
    </lineage>
</organism>
<dbReference type="PANTHER" id="PTHR43485">
    <property type="entry name" value="HYDROGENASE-4 COMPONENT G"/>
    <property type="match status" value="1"/>
</dbReference>
<proteinExistence type="predicted"/>
<dbReference type="InterPro" id="IPR029014">
    <property type="entry name" value="NiFe-Hase_large"/>
</dbReference>
<feature type="domain" description="NADH-quinone oxidoreductase subunit D" evidence="2">
    <location>
        <begin position="124"/>
        <end position="281"/>
    </location>
</feature>
<evidence type="ECO:0000313" key="3">
    <source>
        <dbReference type="EMBL" id="MDN7023331.1"/>
    </source>
</evidence>
<keyword evidence="4" id="KW-1185">Reference proteome</keyword>
<dbReference type="SUPFAM" id="SSF56762">
    <property type="entry name" value="HydB/Nqo4-like"/>
    <property type="match status" value="1"/>
</dbReference>
<name>A0ABT8M603_9EURY</name>
<dbReference type="EMBL" id="VCYH01000001">
    <property type="protein sequence ID" value="MDN7023331.1"/>
    <property type="molecule type" value="Genomic_DNA"/>
</dbReference>
<sequence length="363" mass="40548">MKKNVDVSIPLGPVHPCWKEPVRLKCETSGERVLRTEVELGYMKKGIERIMRGRPWQEVMFLAERVCGICSVVHNMVFIEAMEGISGIAVPPRAAYLRVIVNELDRVASHILANFSYCYTIEHETLGMYLLNVRETVLDNLERITGSRINTAYMIPGGVRFDLTEADKAALLADLVKVEADMHRYVRMFETGPLIALRSKGIGIMSRERAIEAHAVGPTARASGLPESDLRLCHPTYQKLGFTPISRTEGDNFARIMIRFQEVFQSIDLIRKCVDRLGEGDSIRGGGFCGAGEITYRGEAPRGELTYYIKSDEYGRILDIAIRTPSIMNIEACAHYMITDATSVADVTSTFISSDPCIACNER</sequence>
<dbReference type="RefSeq" id="WP_301662386.1">
    <property type="nucleotide sequence ID" value="NZ_VCYH01000001.1"/>
</dbReference>
<dbReference type="Proteomes" id="UP001168338">
    <property type="component" value="Unassembled WGS sequence"/>
</dbReference>
<feature type="domain" description="NADH-quinone oxidoreductase subunit D" evidence="2">
    <location>
        <begin position="290"/>
        <end position="363"/>
    </location>
</feature>
<dbReference type="InterPro" id="IPR052197">
    <property type="entry name" value="ComplexI_49kDa-like"/>
</dbReference>
<dbReference type="Pfam" id="PF00374">
    <property type="entry name" value="NiFeSe_Hases"/>
    <property type="match status" value="1"/>
</dbReference>
<comment type="caution">
    <text evidence="3">The sequence shown here is derived from an EMBL/GenBank/DDBJ whole genome shotgun (WGS) entry which is preliminary data.</text>
</comment>
<protein>
    <recommendedName>
        <fullName evidence="2">NADH-quinone oxidoreductase subunit D domain-containing protein</fullName>
    </recommendedName>
</protein>
<keyword evidence="1" id="KW-0560">Oxidoreductase</keyword>